<proteinExistence type="predicted"/>
<organism evidence="3 4">
    <name type="scientific">Chromohalobacter marismortui</name>
    <dbReference type="NCBI Taxonomy" id="42055"/>
    <lineage>
        <taxon>Bacteria</taxon>
        <taxon>Pseudomonadati</taxon>
        <taxon>Pseudomonadota</taxon>
        <taxon>Gammaproteobacteria</taxon>
        <taxon>Oceanospirillales</taxon>
        <taxon>Halomonadaceae</taxon>
        <taxon>Chromohalobacter</taxon>
    </lineage>
</organism>
<sequence length="121" mass="13440">MRKEIIFGIALAFASTSAFAAFSDQDANGNGQLSKDEFYGTMADQGTFSDWDLNSDGLIDEDEFNELGYDWDYATWDANDDGYLDSGEFYDGVYTTYDADENGHWDDGEWDDAGDAGILDV</sequence>
<feature type="signal peptide" evidence="1">
    <location>
        <begin position="1"/>
        <end position="20"/>
    </location>
</feature>
<feature type="domain" description="EF-hand" evidence="2">
    <location>
        <begin position="13"/>
        <end position="48"/>
    </location>
</feature>
<keyword evidence="1" id="KW-0732">Signal</keyword>
<dbReference type="EMBL" id="SOBR01000006">
    <property type="protein sequence ID" value="TDU20440.1"/>
    <property type="molecule type" value="Genomic_DNA"/>
</dbReference>
<dbReference type="Gene3D" id="1.10.238.10">
    <property type="entry name" value="EF-hand"/>
    <property type="match status" value="1"/>
</dbReference>
<dbReference type="PROSITE" id="PS50222">
    <property type="entry name" value="EF_HAND_2"/>
    <property type="match status" value="1"/>
</dbReference>
<dbReference type="PROSITE" id="PS00018">
    <property type="entry name" value="EF_HAND_1"/>
    <property type="match status" value="2"/>
</dbReference>
<gene>
    <name evidence="3" type="ORF">C8E00_10690</name>
</gene>
<dbReference type="GO" id="GO:0005509">
    <property type="term" value="F:calcium ion binding"/>
    <property type="evidence" value="ECO:0007669"/>
    <property type="project" value="InterPro"/>
</dbReference>
<evidence type="ECO:0000313" key="3">
    <source>
        <dbReference type="EMBL" id="TDU20440.1"/>
    </source>
</evidence>
<evidence type="ECO:0000256" key="1">
    <source>
        <dbReference type="SAM" id="SignalP"/>
    </source>
</evidence>
<comment type="caution">
    <text evidence="3">The sequence shown here is derived from an EMBL/GenBank/DDBJ whole genome shotgun (WGS) entry which is preliminary data.</text>
</comment>
<keyword evidence="4" id="KW-1185">Reference proteome</keyword>
<dbReference type="InterPro" id="IPR002048">
    <property type="entry name" value="EF_hand_dom"/>
</dbReference>
<protein>
    <submittedName>
        <fullName evidence="3">EF hand domain-containing protein</fullName>
    </submittedName>
</protein>
<dbReference type="Proteomes" id="UP000295380">
    <property type="component" value="Unassembled WGS sequence"/>
</dbReference>
<dbReference type="SUPFAM" id="SSF47473">
    <property type="entry name" value="EF-hand"/>
    <property type="match status" value="1"/>
</dbReference>
<reference evidence="3 4" key="1">
    <citation type="submission" date="2019-03" db="EMBL/GenBank/DDBJ databases">
        <title>Genomic Encyclopedia of Type Strains, Phase IV (KMG-IV): sequencing the most valuable type-strain genomes for metagenomic binning, comparative biology and taxonomic classification.</title>
        <authorList>
            <person name="Goeker M."/>
        </authorList>
    </citation>
    <scope>NUCLEOTIDE SEQUENCE [LARGE SCALE GENOMIC DNA]</scope>
    <source>
        <strain evidence="3 4">DSM 6770</strain>
    </source>
</reference>
<dbReference type="Pfam" id="PF13202">
    <property type="entry name" value="EF-hand_5"/>
    <property type="match status" value="2"/>
</dbReference>
<evidence type="ECO:0000259" key="2">
    <source>
        <dbReference type="PROSITE" id="PS50222"/>
    </source>
</evidence>
<dbReference type="RefSeq" id="WP_166638321.1">
    <property type="nucleotide sequence ID" value="NZ_SOBR01000006.1"/>
</dbReference>
<feature type="chain" id="PRO_5020897159" evidence="1">
    <location>
        <begin position="21"/>
        <end position="121"/>
    </location>
</feature>
<dbReference type="InterPro" id="IPR018247">
    <property type="entry name" value="EF_Hand_1_Ca_BS"/>
</dbReference>
<dbReference type="InterPro" id="IPR011992">
    <property type="entry name" value="EF-hand-dom_pair"/>
</dbReference>
<dbReference type="AlphaFoldDB" id="A0A4R7NJK6"/>
<accession>A0A4R7NJK6</accession>
<evidence type="ECO:0000313" key="4">
    <source>
        <dbReference type="Proteomes" id="UP000295380"/>
    </source>
</evidence>
<name>A0A4R7NJK6_9GAMM</name>